<gene>
    <name evidence="2" type="ORF">BV898_11073</name>
</gene>
<dbReference type="Gene3D" id="3.30.710.10">
    <property type="entry name" value="Potassium Channel Kv1.1, Chain A"/>
    <property type="match status" value="1"/>
</dbReference>
<dbReference type="InterPro" id="IPR000210">
    <property type="entry name" value="BTB/POZ_dom"/>
</dbReference>
<feature type="domain" description="BTB" evidence="1">
    <location>
        <begin position="292"/>
        <end position="357"/>
    </location>
</feature>
<name>A0A1W0WHL7_HYPEX</name>
<dbReference type="CDD" id="cd00121">
    <property type="entry name" value="MATH"/>
    <property type="match status" value="1"/>
</dbReference>
<dbReference type="EMBL" id="MTYJ01000100">
    <property type="protein sequence ID" value="OQV14698.1"/>
    <property type="molecule type" value="Genomic_DNA"/>
</dbReference>
<protein>
    <recommendedName>
        <fullName evidence="1">BTB domain-containing protein</fullName>
    </recommendedName>
</protein>
<sequence>MNDFSENSQSTINVYAASSSSGEDLSPPAAVVLPVGADNLAASDSDDGYVDFPDEDDEDGVYDGHEFYDLIMGPFEDEDQALLTKKRADLRERITSARTDIAREFMHIVIKAAPDLYDSTKQSSREAPAFCSTHDGPYGTKWTVHFYPYGHPSGYSMMGHSHNDELKSASLYVRLQASPTDVVEARITATVVNSPEKGENVVKTSMENLMLCPRNKIDEFQRGTSGHGWPKISSVKDLKNYKDGFCLVVTLQIVKPEATFTTSRESRVFQPRPSQHCSLAPRYRLQHSQMYCDAFIQSWDWQWVQAHRFVLASGCRFFRKLLEDDQGVPFVYKTDNTIEELKQLMDILYKGKIPERDLDQSTKLREMVFPYGVDFARPIFFNDLIKFHKMDVGTAVPNFVTISEESLV</sequence>
<keyword evidence="3" id="KW-1185">Reference proteome</keyword>
<dbReference type="InterPro" id="IPR011333">
    <property type="entry name" value="SKP1/BTB/POZ_sf"/>
</dbReference>
<dbReference type="Gene3D" id="2.60.210.10">
    <property type="entry name" value="Apoptosis, Tumor Necrosis Factor Receptor Associated Protein 2, Chain A"/>
    <property type="match status" value="1"/>
</dbReference>
<dbReference type="Proteomes" id="UP000192578">
    <property type="component" value="Unassembled WGS sequence"/>
</dbReference>
<comment type="caution">
    <text evidence="2">The sequence shown here is derived from an EMBL/GenBank/DDBJ whole genome shotgun (WGS) entry which is preliminary data.</text>
</comment>
<dbReference type="InterPro" id="IPR008974">
    <property type="entry name" value="TRAF-like"/>
</dbReference>
<proteinExistence type="predicted"/>
<dbReference type="OrthoDB" id="2311693at2759"/>
<dbReference type="InterPro" id="IPR002083">
    <property type="entry name" value="MATH/TRAF_dom"/>
</dbReference>
<dbReference type="SUPFAM" id="SSF49599">
    <property type="entry name" value="TRAF domain-like"/>
    <property type="match status" value="1"/>
</dbReference>
<dbReference type="Pfam" id="PF00651">
    <property type="entry name" value="BTB"/>
    <property type="match status" value="1"/>
</dbReference>
<evidence type="ECO:0000313" key="3">
    <source>
        <dbReference type="Proteomes" id="UP000192578"/>
    </source>
</evidence>
<reference evidence="3" key="1">
    <citation type="submission" date="2017-01" db="EMBL/GenBank/DDBJ databases">
        <title>Comparative genomics of anhydrobiosis in the tardigrade Hypsibius dujardini.</title>
        <authorList>
            <person name="Yoshida Y."/>
            <person name="Koutsovoulos G."/>
            <person name="Laetsch D."/>
            <person name="Stevens L."/>
            <person name="Kumar S."/>
            <person name="Horikawa D."/>
            <person name="Ishino K."/>
            <person name="Komine S."/>
            <person name="Tomita M."/>
            <person name="Blaxter M."/>
            <person name="Arakawa K."/>
        </authorList>
    </citation>
    <scope>NUCLEOTIDE SEQUENCE [LARGE SCALE GENOMIC DNA]</scope>
    <source>
        <strain evidence="3">Z151</strain>
    </source>
</reference>
<dbReference type="AlphaFoldDB" id="A0A1W0WHL7"/>
<dbReference type="SUPFAM" id="SSF54695">
    <property type="entry name" value="POZ domain"/>
    <property type="match status" value="1"/>
</dbReference>
<accession>A0A1W0WHL7</accession>
<dbReference type="PROSITE" id="PS50097">
    <property type="entry name" value="BTB"/>
    <property type="match status" value="1"/>
</dbReference>
<dbReference type="CDD" id="cd18186">
    <property type="entry name" value="BTB_POZ_ZBTB_KLHL-like"/>
    <property type="match status" value="1"/>
</dbReference>
<evidence type="ECO:0000259" key="1">
    <source>
        <dbReference type="PROSITE" id="PS50097"/>
    </source>
</evidence>
<organism evidence="2 3">
    <name type="scientific">Hypsibius exemplaris</name>
    <name type="common">Freshwater tardigrade</name>
    <dbReference type="NCBI Taxonomy" id="2072580"/>
    <lineage>
        <taxon>Eukaryota</taxon>
        <taxon>Metazoa</taxon>
        <taxon>Ecdysozoa</taxon>
        <taxon>Tardigrada</taxon>
        <taxon>Eutardigrada</taxon>
        <taxon>Parachela</taxon>
        <taxon>Hypsibioidea</taxon>
        <taxon>Hypsibiidae</taxon>
        <taxon>Hypsibius</taxon>
    </lineage>
</organism>
<evidence type="ECO:0000313" key="2">
    <source>
        <dbReference type="EMBL" id="OQV14698.1"/>
    </source>
</evidence>